<organism evidence="5">
    <name type="scientific">Gongylonema pulchrum</name>
    <dbReference type="NCBI Taxonomy" id="637853"/>
    <lineage>
        <taxon>Eukaryota</taxon>
        <taxon>Metazoa</taxon>
        <taxon>Ecdysozoa</taxon>
        <taxon>Nematoda</taxon>
        <taxon>Chromadorea</taxon>
        <taxon>Rhabditida</taxon>
        <taxon>Spirurina</taxon>
        <taxon>Spiruromorpha</taxon>
        <taxon>Spiruroidea</taxon>
        <taxon>Gongylonematidae</taxon>
        <taxon>Gongylonema</taxon>
    </lineage>
</organism>
<dbReference type="PANTHER" id="PTHR22589">
    <property type="entry name" value="CARNITINE O-ACYLTRANSFERASE"/>
    <property type="match status" value="1"/>
</dbReference>
<dbReference type="InterPro" id="IPR039551">
    <property type="entry name" value="Cho/carn_acyl_trans"/>
</dbReference>
<keyword evidence="3" id="KW-0012">Acyltransferase</keyword>
<feature type="domain" description="Choline/carnitine acyltransferase" evidence="4">
    <location>
        <begin position="146"/>
        <end position="215"/>
    </location>
</feature>
<feature type="domain" description="Choline/carnitine acyltransferase" evidence="4">
    <location>
        <begin position="30"/>
        <end position="145"/>
    </location>
</feature>
<feature type="domain" description="Choline/carnitine acyltransferase" evidence="4">
    <location>
        <begin position="1"/>
        <end position="29"/>
    </location>
</feature>
<proteinExistence type="inferred from homology"/>
<evidence type="ECO:0000256" key="3">
    <source>
        <dbReference type="ARBA" id="ARBA00023315"/>
    </source>
</evidence>
<dbReference type="PANTHER" id="PTHR22589:SF16">
    <property type="entry name" value="CARNITINE O-PALMITOYLTRANSFERASE 2, MITOCHONDRIAL"/>
    <property type="match status" value="1"/>
</dbReference>
<evidence type="ECO:0000256" key="2">
    <source>
        <dbReference type="ARBA" id="ARBA00022679"/>
    </source>
</evidence>
<keyword evidence="2" id="KW-0808">Transferase</keyword>
<dbReference type="Gene3D" id="3.30.559.10">
    <property type="entry name" value="Chloramphenicol acetyltransferase-like domain"/>
    <property type="match status" value="2"/>
</dbReference>
<dbReference type="AlphaFoldDB" id="A0A183ED56"/>
<evidence type="ECO:0000259" key="4">
    <source>
        <dbReference type="Pfam" id="PF00755"/>
    </source>
</evidence>
<comment type="similarity">
    <text evidence="1">Belongs to the carnitine/choline acetyltransferase family.</text>
</comment>
<evidence type="ECO:0000256" key="1">
    <source>
        <dbReference type="ARBA" id="ARBA00005232"/>
    </source>
</evidence>
<dbReference type="SUPFAM" id="SSF52777">
    <property type="entry name" value="CoA-dependent acyltransferases"/>
    <property type="match status" value="2"/>
</dbReference>
<evidence type="ECO:0000313" key="5">
    <source>
        <dbReference type="WBParaSite" id="GPUH_0001892201-mRNA-1"/>
    </source>
</evidence>
<name>A0A183ED56_9BILA</name>
<dbReference type="InterPro" id="IPR042231">
    <property type="entry name" value="Cho/carn_acyl_trans_2"/>
</dbReference>
<sequence length="232" mass="25597">LIVDANGMATINFEHSWGDGVAILRLMEESFHFTLSESLRQKIKDAQEKHVAVGSRLRIGTAEYFGMNRKFIKRSKLSPDSIMQLAVQLAFYKLFNEFGRTECVRSATCATRDTVLAVENGQGDLAELLKKCSAVHSQMIKEAATELFNSDVYQYMNQFVISTSTLATETVVLGGFGPVVPDGFGIAYNVVPAKMGAVILSYNGQRDATIFADALLESLDILKNTIEKKLLI</sequence>
<dbReference type="WBParaSite" id="GPUH_0001892201-mRNA-1">
    <property type="protein sequence ID" value="GPUH_0001892201-mRNA-1"/>
    <property type="gene ID" value="GPUH_0001892201"/>
</dbReference>
<dbReference type="Gene3D" id="3.30.559.70">
    <property type="entry name" value="Choline/Carnitine o-acyltransferase, domain 2"/>
    <property type="match status" value="1"/>
</dbReference>
<dbReference type="GO" id="GO:0006635">
    <property type="term" value="P:fatty acid beta-oxidation"/>
    <property type="evidence" value="ECO:0007669"/>
    <property type="project" value="TreeGrafter"/>
</dbReference>
<protein>
    <submittedName>
        <fullName evidence="5">Carn_acyltransf domain-containing protein</fullName>
    </submittedName>
</protein>
<reference evidence="5" key="1">
    <citation type="submission" date="2016-06" db="UniProtKB">
        <authorList>
            <consortium name="WormBaseParasite"/>
        </authorList>
    </citation>
    <scope>IDENTIFICATION</scope>
</reference>
<dbReference type="Pfam" id="PF00755">
    <property type="entry name" value="Carn_acyltransf"/>
    <property type="match status" value="3"/>
</dbReference>
<dbReference type="InterPro" id="IPR000542">
    <property type="entry name" value="Carn_acyl_trans"/>
</dbReference>
<dbReference type="GO" id="GO:0005739">
    <property type="term" value="C:mitochondrion"/>
    <property type="evidence" value="ECO:0007669"/>
    <property type="project" value="TreeGrafter"/>
</dbReference>
<dbReference type="GO" id="GO:0004095">
    <property type="term" value="F:carnitine O-palmitoyltransferase activity"/>
    <property type="evidence" value="ECO:0007669"/>
    <property type="project" value="TreeGrafter"/>
</dbReference>
<accession>A0A183ED56</accession>
<dbReference type="InterPro" id="IPR023213">
    <property type="entry name" value="CAT-like_dom_sf"/>
</dbReference>